<dbReference type="Proteomes" id="UP000252132">
    <property type="component" value="Unassembled WGS sequence"/>
</dbReference>
<comment type="caution">
    <text evidence="2">The sequence shown here is derived from an EMBL/GenBank/DDBJ whole genome shotgun (WGS) entry which is preliminary data.</text>
</comment>
<accession>A0A368E306</accession>
<gene>
    <name evidence="2" type="ORF">DBW69_00505</name>
</gene>
<protein>
    <submittedName>
        <fullName evidence="2">DUF1508 domain-containing protein</fullName>
    </submittedName>
</protein>
<feature type="domain" description="DUF1508" evidence="1">
    <location>
        <begin position="10"/>
        <end position="56"/>
    </location>
</feature>
<dbReference type="PANTHER" id="PTHR40606">
    <property type="match status" value="1"/>
</dbReference>
<dbReference type="Pfam" id="PF07411">
    <property type="entry name" value="DUF1508"/>
    <property type="match status" value="1"/>
</dbReference>
<dbReference type="InterPro" id="IPR010879">
    <property type="entry name" value="DUF1508"/>
</dbReference>
<proteinExistence type="predicted"/>
<dbReference type="Gene3D" id="3.30.160.160">
    <property type="entry name" value="YegP-like"/>
    <property type="match status" value="1"/>
</dbReference>
<dbReference type="InterPro" id="IPR051141">
    <property type="entry name" value="UPF0339_domain"/>
</dbReference>
<reference evidence="2 3" key="1">
    <citation type="journal article" date="2018" name="Microbiome">
        <title>Fine metagenomic profile of the Mediterranean stratified and mixed water columns revealed by assembly and recruitment.</title>
        <authorList>
            <person name="Haro-Moreno J.M."/>
            <person name="Lopez-Perez M."/>
            <person name="De La Torre J.R."/>
            <person name="Picazo A."/>
            <person name="Camacho A."/>
            <person name="Rodriguez-Valera F."/>
        </authorList>
    </citation>
    <scope>NUCLEOTIDE SEQUENCE [LARGE SCALE GENOMIC DNA]</scope>
    <source>
        <strain evidence="2">MED-G55</strain>
    </source>
</reference>
<evidence type="ECO:0000313" key="3">
    <source>
        <dbReference type="Proteomes" id="UP000252132"/>
    </source>
</evidence>
<evidence type="ECO:0000259" key="1">
    <source>
        <dbReference type="Pfam" id="PF07411"/>
    </source>
</evidence>
<name>A0A368E306_9PROT</name>
<dbReference type="InterPro" id="IPR036913">
    <property type="entry name" value="YegP-like_sf"/>
</dbReference>
<dbReference type="PANTHER" id="PTHR40606:SF1">
    <property type="entry name" value="UPF0339 PROTEIN YEGP"/>
    <property type="match status" value="1"/>
</dbReference>
<dbReference type="AlphaFoldDB" id="A0A368E306"/>
<dbReference type="SUPFAM" id="SSF160113">
    <property type="entry name" value="YegP-like"/>
    <property type="match status" value="1"/>
</dbReference>
<dbReference type="EMBL" id="QOQF01000001">
    <property type="protein sequence ID" value="RCL78480.1"/>
    <property type="molecule type" value="Genomic_DNA"/>
</dbReference>
<sequence>MGTFVLAKQTDGQFYWKLNAANGETLCVSEGYTTKQNAINGIESCQRNAPDAEIDDQTTD</sequence>
<evidence type="ECO:0000313" key="2">
    <source>
        <dbReference type="EMBL" id="RCL78480.1"/>
    </source>
</evidence>
<organism evidence="2 3">
    <name type="scientific">PS1 clade bacterium</name>
    <dbReference type="NCBI Taxonomy" id="2175152"/>
    <lineage>
        <taxon>Bacteria</taxon>
        <taxon>Pseudomonadati</taxon>
        <taxon>Pseudomonadota</taxon>
        <taxon>Alphaproteobacteria</taxon>
        <taxon>PS1 clade</taxon>
    </lineage>
</organism>